<dbReference type="EMBL" id="BAPF01000021">
    <property type="protein sequence ID" value="GBQ79602.1"/>
    <property type="molecule type" value="Genomic_DNA"/>
</dbReference>
<gene>
    <name evidence="2" type="ORF">AA14337_1487</name>
</gene>
<comment type="caution">
    <text evidence="2">The sequence shown here is derived from an EMBL/GenBank/DDBJ whole genome shotgun (WGS) entry which is preliminary data.</text>
</comment>
<evidence type="ECO:0000256" key="1">
    <source>
        <dbReference type="SAM" id="MobiDB-lite"/>
    </source>
</evidence>
<proteinExistence type="predicted"/>
<dbReference type="GeneID" id="29559050"/>
<dbReference type="RefSeq" id="WP_061504675.1">
    <property type="nucleotide sequence ID" value="NZ_BAPF01000021.1"/>
</dbReference>
<evidence type="ECO:0000313" key="2">
    <source>
        <dbReference type="EMBL" id="GBQ79602.1"/>
    </source>
</evidence>
<dbReference type="Proteomes" id="UP001065047">
    <property type="component" value="Unassembled WGS sequence"/>
</dbReference>
<evidence type="ECO:0000313" key="3">
    <source>
        <dbReference type="Proteomes" id="UP001065047"/>
    </source>
</evidence>
<keyword evidence="3" id="KW-1185">Reference proteome</keyword>
<organism evidence="2 3">
    <name type="scientific">Acetobacter malorum DSM 14337</name>
    <dbReference type="NCBI Taxonomy" id="1307910"/>
    <lineage>
        <taxon>Bacteria</taxon>
        <taxon>Pseudomonadati</taxon>
        <taxon>Pseudomonadota</taxon>
        <taxon>Alphaproteobacteria</taxon>
        <taxon>Acetobacterales</taxon>
        <taxon>Acetobacteraceae</taxon>
        <taxon>Acetobacter</taxon>
    </lineage>
</organism>
<sequence length="106" mass="12946">MRKCIKSDGNRLTSSEKSKRYRQNKKKKHQDFLKSLVKRVEFNTDTKEFIELHPDDDGYYSFWYETSDYLLWRLKLLDNTKNKTTDEINEIRIIEKLLKDIFPSMF</sequence>
<accession>A0ABQ0PSG4</accession>
<feature type="region of interest" description="Disordered" evidence="1">
    <location>
        <begin position="1"/>
        <end position="29"/>
    </location>
</feature>
<protein>
    <submittedName>
        <fullName evidence="2">Uncharacterized protein</fullName>
    </submittedName>
</protein>
<feature type="compositionally biased region" description="Basic and acidic residues" evidence="1">
    <location>
        <begin position="1"/>
        <end position="18"/>
    </location>
</feature>
<name>A0ABQ0PSG4_9PROT</name>
<reference evidence="2" key="1">
    <citation type="submission" date="2013-04" db="EMBL/GenBank/DDBJ databases">
        <title>The genome sequencing project of 58 acetic acid bacteria.</title>
        <authorList>
            <person name="Okamoto-Kainuma A."/>
            <person name="Ishikawa M."/>
            <person name="Umino S."/>
            <person name="Koizumi Y."/>
            <person name="Shiwa Y."/>
            <person name="Yoshikawa H."/>
            <person name="Matsutani M."/>
            <person name="Matsushita K."/>
        </authorList>
    </citation>
    <scope>NUCLEOTIDE SEQUENCE</scope>
    <source>
        <strain evidence="2">DSM 14337</strain>
    </source>
</reference>
<feature type="compositionally biased region" description="Basic residues" evidence="1">
    <location>
        <begin position="19"/>
        <end position="29"/>
    </location>
</feature>